<evidence type="ECO:0000256" key="9">
    <source>
        <dbReference type="ARBA" id="ARBA00023136"/>
    </source>
</evidence>
<keyword evidence="15" id="KW-1185">Reference proteome</keyword>
<proteinExistence type="inferred from homology"/>
<evidence type="ECO:0000256" key="11">
    <source>
        <dbReference type="ARBA" id="ARBA00023303"/>
    </source>
</evidence>
<dbReference type="PANTHER" id="PTHR11690">
    <property type="entry name" value="AMILORIDE-SENSITIVE SODIUM CHANNEL-RELATED"/>
    <property type="match status" value="1"/>
</dbReference>
<keyword evidence="9 13" id="KW-0472">Membrane</keyword>
<evidence type="ECO:0000256" key="6">
    <source>
        <dbReference type="ARBA" id="ARBA00022989"/>
    </source>
</evidence>
<evidence type="ECO:0000256" key="12">
    <source>
        <dbReference type="RuleBase" id="RU000679"/>
    </source>
</evidence>
<sequence length="318" mass="37182">MFRHVFTIMGYCCQFDAKYFREKAGTSINLRTGTDVSEAMYIVVSSQKMLYNGSTEDSFVYLYVFDEQDNLTLLNRPITLTPHTYFDITVNVWAIDSSRDVRALSLDSRKCFLSSDNKINANSYQGCITVLMMKKVIEHCRCMPFNYDPEELDVEDFRNCTWEKLKCIYRMIDQVQNDIRNIISEHECYQRCDYVQYDTEAEYINLDRIGESEERNTRVTVHFADNTCIKYKREVLYTWDQMLANLGGIFGLCLGGSIISIIELLSFILELLFTFCGLKRKVANKNETKMVFTLTKTNFTKTSPKFKTKRSGRYPFLN</sequence>
<dbReference type="GO" id="GO:0005886">
    <property type="term" value="C:plasma membrane"/>
    <property type="evidence" value="ECO:0007669"/>
    <property type="project" value="TreeGrafter"/>
</dbReference>
<gene>
    <name evidence="14" type="ORF">EEDITHA_LOCUS20950</name>
</gene>
<name>A0AAU9V693_EUPED</name>
<dbReference type="InterPro" id="IPR001873">
    <property type="entry name" value="ENaC"/>
</dbReference>
<dbReference type="AlphaFoldDB" id="A0AAU9V693"/>
<evidence type="ECO:0000256" key="2">
    <source>
        <dbReference type="ARBA" id="ARBA00007193"/>
    </source>
</evidence>
<protein>
    <submittedName>
        <fullName evidence="14">Uncharacterized protein</fullName>
    </submittedName>
</protein>
<keyword evidence="4 12" id="KW-0894">Sodium channel</keyword>
<organism evidence="14 15">
    <name type="scientific">Euphydryas editha</name>
    <name type="common">Edith's checkerspot</name>
    <dbReference type="NCBI Taxonomy" id="104508"/>
    <lineage>
        <taxon>Eukaryota</taxon>
        <taxon>Metazoa</taxon>
        <taxon>Ecdysozoa</taxon>
        <taxon>Arthropoda</taxon>
        <taxon>Hexapoda</taxon>
        <taxon>Insecta</taxon>
        <taxon>Pterygota</taxon>
        <taxon>Neoptera</taxon>
        <taxon>Endopterygota</taxon>
        <taxon>Lepidoptera</taxon>
        <taxon>Glossata</taxon>
        <taxon>Ditrysia</taxon>
        <taxon>Papilionoidea</taxon>
        <taxon>Nymphalidae</taxon>
        <taxon>Nymphalinae</taxon>
        <taxon>Euphydryas</taxon>
    </lineage>
</organism>
<evidence type="ECO:0000256" key="8">
    <source>
        <dbReference type="ARBA" id="ARBA00023065"/>
    </source>
</evidence>
<dbReference type="PANTHER" id="PTHR11690:SF237">
    <property type="entry name" value="PICKPOCKET 16-RELATED"/>
    <property type="match status" value="1"/>
</dbReference>
<keyword evidence="6 13" id="KW-1133">Transmembrane helix</keyword>
<keyword evidence="10 12" id="KW-0739">Sodium transport</keyword>
<dbReference type="Gene3D" id="1.10.287.770">
    <property type="entry name" value="YojJ-like"/>
    <property type="match status" value="1"/>
</dbReference>
<keyword evidence="5 12" id="KW-0812">Transmembrane</keyword>
<dbReference type="Pfam" id="PF00858">
    <property type="entry name" value="ASC"/>
    <property type="match status" value="1"/>
</dbReference>
<keyword evidence="11 12" id="KW-0407">Ion channel</keyword>
<accession>A0AAU9V693</accession>
<evidence type="ECO:0000256" key="3">
    <source>
        <dbReference type="ARBA" id="ARBA00022448"/>
    </source>
</evidence>
<evidence type="ECO:0000256" key="13">
    <source>
        <dbReference type="SAM" id="Phobius"/>
    </source>
</evidence>
<reference evidence="14" key="1">
    <citation type="submission" date="2022-03" db="EMBL/GenBank/DDBJ databases">
        <authorList>
            <person name="Tunstrom K."/>
        </authorList>
    </citation>
    <scope>NUCLEOTIDE SEQUENCE</scope>
</reference>
<evidence type="ECO:0000313" key="14">
    <source>
        <dbReference type="EMBL" id="CAH2106869.1"/>
    </source>
</evidence>
<comment type="similarity">
    <text evidence="2 12">Belongs to the amiloride-sensitive sodium channel (TC 1.A.6) family.</text>
</comment>
<evidence type="ECO:0000313" key="15">
    <source>
        <dbReference type="Proteomes" id="UP001153954"/>
    </source>
</evidence>
<evidence type="ECO:0000256" key="5">
    <source>
        <dbReference type="ARBA" id="ARBA00022692"/>
    </source>
</evidence>
<dbReference type="Proteomes" id="UP001153954">
    <property type="component" value="Unassembled WGS sequence"/>
</dbReference>
<comment type="caution">
    <text evidence="14">The sequence shown here is derived from an EMBL/GenBank/DDBJ whole genome shotgun (WGS) entry which is preliminary data.</text>
</comment>
<evidence type="ECO:0000256" key="1">
    <source>
        <dbReference type="ARBA" id="ARBA00004141"/>
    </source>
</evidence>
<keyword evidence="3 12" id="KW-0813">Transport</keyword>
<keyword evidence="7" id="KW-0915">Sodium</keyword>
<feature type="transmembrane region" description="Helical" evidence="13">
    <location>
        <begin position="249"/>
        <end position="275"/>
    </location>
</feature>
<keyword evidence="8 12" id="KW-0406">Ion transport</keyword>
<evidence type="ECO:0000256" key="4">
    <source>
        <dbReference type="ARBA" id="ARBA00022461"/>
    </source>
</evidence>
<evidence type="ECO:0000256" key="10">
    <source>
        <dbReference type="ARBA" id="ARBA00023201"/>
    </source>
</evidence>
<evidence type="ECO:0000256" key="7">
    <source>
        <dbReference type="ARBA" id="ARBA00023053"/>
    </source>
</evidence>
<comment type="subcellular location">
    <subcellularLocation>
        <location evidence="1">Membrane</location>
        <topology evidence="1">Multi-pass membrane protein</topology>
    </subcellularLocation>
</comment>
<dbReference type="EMBL" id="CAKOGL010000030">
    <property type="protein sequence ID" value="CAH2106869.1"/>
    <property type="molecule type" value="Genomic_DNA"/>
</dbReference>
<dbReference type="GO" id="GO:0015280">
    <property type="term" value="F:ligand-gated sodium channel activity"/>
    <property type="evidence" value="ECO:0007669"/>
    <property type="project" value="TreeGrafter"/>
</dbReference>